<evidence type="ECO:0000313" key="1">
    <source>
        <dbReference type="EMBL" id="MBA0881962.1"/>
    </source>
</evidence>
<keyword evidence="2" id="KW-1185">Reference proteome</keyword>
<dbReference type="OrthoDB" id="989156at2759"/>
<name>A0A7J9NF71_GOSSC</name>
<dbReference type="AlphaFoldDB" id="A0A7J9NF71"/>
<sequence length="59" mass="6714">MTTLQKKDGCRSFKISKIKMLNGKILEWCLMRFCIDVGTSTGSLYLEFGELSDIPLCSY</sequence>
<organism evidence="1 2">
    <name type="scientific">Gossypium schwendimanii</name>
    <name type="common">Cotton</name>
    <dbReference type="NCBI Taxonomy" id="34291"/>
    <lineage>
        <taxon>Eukaryota</taxon>
        <taxon>Viridiplantae</taxon>
        <taxon>Streptophyta</taxon>
        <taxon>Embryophyta</taxon>
        <taxon>Tracheophyta</taxon>
        <taxon>Spermatophyta</taxon>
        <taxon>Magnoliopsida</taxon>
        <taxon>eudicotyledons</taxon>
        <taxon>Gunneridae</taxon>
        <taxon>Pentapetalae</taxon>
        <taxon>rosids</taxon>
        <taxon>malvids</taxon>
        <taxon>Malvales</taxon>
        <taxon>Malvaceae</taxon>
        <taxon>Malvoideae</taxon>
        <taxon>Gossypium</taxon>
    </lineage>
</organism>
<accession>A0A7J9NF71</accession>
<gene>
    <name evidence="1" type="ORF">Goshw_009415</name>
</gene>
<reference evidence="1 2" key="1">
    <citation type="journal article" date="2019" name="Genome Biol. Evol.">
        <title>Insights into the evolution of the New World diploid cottons (Gossypium, subgenus Houzingenia) based on genome sequencing.</title>
        <authorList>
            <person name="Grover C.E."/>
            <person name="Arick M.A. 2nd"/>
            <person name="Thrash A."/>
            <person name="Conover J.L."/>
            <person name="Sanders W.S."/>
            <person name="Peterson D.G."/>
            <person name="Frelichowski J.E."/>
            <person name="Scheffler J.A."/>
            <person name="Scheffler B.E."/>
            <person name="Wendel J.F."/>
        </authorList>
    </citation>
    <scope>NUCLEOTIDE SEQUENCE [LARGE SCALE GENOMIC DNA]</scope>
    <source>
        <strain evidence="1">1</strain>
        <tissue evidence="1">Leaf</tissue>
    </source>
</reference>
<evidence type="ECO:0000313" key="2">
    <source>
        <dbReference type="Proteomes" id="UP000593576"/>
    </source>
</evidence>
<dbReference type="Proteomes" id="UP000593576">
    <property type="component" value="Unassembled WGS sequence"/>
</dbReference>
<comment type="caution">
    <text evidence="1">The sequence shown here is derived from an EMBL/GenBank/DDBJ whole genome shotgun (WGS) entry which is preliminary data.</text>
</comment>
<proteinExistence type="predicted"/>
<dbReference type="EMBL" id="JABFAF010280146">
    <property type="protein sequence ID" value="MBA0881962.1"/>
    <property type="molecule type" value="Genomic_DNA"/>
</dbReference>
<protein>
    <submittedName>
        <fullName evidence="1">Uncharacterized protein</fullName>
    </submittedName>
</protein>